<accession>A0A5C3LDX9</accession>
<dbReference type="InterPro" id="IPR020904">
    <property type="entry name" value="Sc_DH/Rdtase_CS"/>
</dbReference>
<evidence type="ECO:0000256" key="3">
    <source>
        <dbReference type="ARBA" id="ARBA00023002"/>
    </source>
</evidence>
<reference evidence="6 7" key="1">
    <citation type="journal article" date="2019" name="Nat. Ecol. Evol.">
        <title>Megaphylogeny resolves global patterns of mushroom evolution.</title>
        <authorList>
            <person name="Varga T."/>
            <person name="Krizsan K."/>
            <person name="Foldi C."/>
            <person name="Dima B."/>
            <person name="Sanchez-Garcia M."/>
            <person name="Sanchez-Ramirez S."/>
            <person name="Szollosi G.J."/>
            <person name="Szarkandi J.G."/>
            <person name="Papp V."/>
            <person name="Albert L."/>
            <person name="Andreopoulos W."/>
            <person name="Angelini C."/>
            <person name="Antonin V."/>
            <person name="Barry K.W."/>
            <person name="Bougher N.L."/>
            <person name="Buchanan P."/>
            <person name="Buyck B."/>
            <person name="Bense V."/>
            <person name="Catcheside P."/>
            <person name="Chovatia M."/>
            <person name="Cooper J."/>
            <person name="Damon W."/>
            <person name="Desjardin D."/>
            <person name="Finy P."/>
            <person name="Geml J."/>
            <person name="Haridas S."/>
            <person name="Hughes K."/>
            <person name="Justo A."/>
            <person name="Karasinski D."/>
            <person name="Kautmanova I."/>
            <person name="Kiss B."/>
            <person name="Kocsube S."/>
            <person name="Kotiranta H."/>
            <person name="LaButti K.M."/>
            <person name="Lechner B.E."/>
            <person name="Liimatainen K."/>
            <person name="Lipzen A."/>
            <person name="Lukacs Z."/>
            <person name="Mihaltcheva S."/>
            <person name="Morgado L.N."/>
            <person name="Niskanen T."/>
            <person name="Noordeloos M.E."/>
            <person name="Ohm R.A."/>
            <person name="Ortiz-Santana B."/>
            <person name="Ovrebo C."/>
            <person name="Racz N."/>
            <person name="Riley R."/>
            <person name="Savchenko A."/>
            <person name="Shiryaev A."/>
            <person name="Soop K."/>
            <person name="Spirin V."/>
            <person name="Szebenyi C."/>
            <person name="Tomsovsky M."/>
            <person name="Tulloss R.E."/>
            <person name="Uehling J."/>
            <person name="Grigoriev I.V."/>
            <person name="Vagvolgyi C."/>
            <person name="Papp T."/>
            <person name="Martin F.M."/>
            <person name="Miettinen O."/>
            <person name="Hibbett D.S."/>
            <person name="Nagy L.G."/>
        </authorList>
    </citation>
    <scope>NUCLEOTIDE SEQUENCE [LARGE SCALE GENOMIC DNA]</scope>
    <source>
        <strain evidence="6 7">CBS 121175</strain>
    </source>
</reference>
<evidence type="ECO:0000256" key="1">
    <source>
        <dbReference type="ARBA" id="ARBA00006484"/>
    </source>
</evidence>
<keyword evidence="2" id="KW-0521">NADP</keyword>
<dbReference type="Proteomes" id="UP000307440">
    <property type="component" value="Unassembled WGS sequence"/>
</dbReference>
<dbReference type="InterPro" id="IPR002347">
    <property type="entry name" value="SDR_fam"/>
</dbReference>
<dbReference type="OrthoDB" id="2102561at2759"/>
<evidence type="ECO:0000313" key="6">
    <source>
        <dbReference type="EMBL" id="TFK30855.1"/>
    </source>
</evidence>
<evidence type="ECO:0000256" key="2">
    <source>
        <dbReference type="ARBA" id="ARBA00022857"/>
    </source>
</evidence>
<protein>
    <submittedName>
        <fullName evidence="6">NAD(P)-binding protein</fullName>
    </submittedName>
</protein>
<dbReference type="PANTHER" id="PTHR44169:SF6">
    <property type="entry name" value="NADPH-DEPENDENT 1-ACYLDIHYDROXYACETONE PHOSPHATE REDUCTASE"/>
    <property type="match status" value="1"/>
</dbReference>
<proteinExistence type="inferred from homology"/>
<dbReference type="CDD" id="cd05374">
    <property type="entry name" value="17beta-HSD-like_SDR_c"/>
    <property type="match status" value="1"/>
</dbReference>
<evidence type="ECO:0000313" key="7">
    <source>
        <dbReference type="Proteomes" id="UP000307440"/>
    </source>
</evidence>
<dbReference type="PRINTS" id="PR00081">
    <property type="entry name" value="GDHRDH"/>
</dbReference>
<keyword evidence="3" id="KW-0560">Oxidoreductase</keyword>
<dbReference type="AlphaFoldDB" id="A0A5C3LDX9"/>
<dbReference type="InterPro" id="IPR057326">
    <property type="entry name" value="KR_dom"/>
</dbReference>
<dbReference type="SUPFAM" id="SSF51735">
    <property type="entry name" value="NAD(P)-binding Rossmann-fold domains"/>
    <property type="match status" value="1"/>
</dbReference>
<comment type="similarity">
    <text evidence="1 4">Belongs to the short-chain dehydrogenases/reductases (SDR) family.</text>
</comment>
<keyword evidence="7" id="KW-1185">Reference proteome</keyword>
<dbReference type="EMBL" id="ML210146">
    <property type="protein sequence ID" value="TFK30855.1"/>
    <property type="molecule type" value="Genomic_DNA"/>
</dbReference>
<dbReference type="InterPro" id="IPR036291">
    <property type="entry name" value="NAD(P)-bd_dom_sf"/>
</dbReference>
<dbReference type="PANTHER" id="PTHR44169">
    <property type="entry name" value="NADPH-DEPENDENT 1-ACYLDIHYDROXYACETONE PHOSPHATE REDUCTASE"/>
    <property type="match status" value="1"/>
</dbReference>
<dbReference type="GO" id="GO:0005783">
    <property type="term" value="C:endoplasmic reticulum"/>
    <property type="evidence" value="ECO:0007669"/>
    <property type="project" value="TreeGrafter"/>
</dbReference>
<sequence>MSPPVVLVTGCTTGGIGYALCEEFARQGCIVYASSRRIDTIAEFTEHSRIERISLDVTDDESVSAAIERIIGAEGKLDILVNNAGISSPGPILEQTMDAVKRVLDTNTISILRVSKAVMPHMAKLRSGLIVNIGSIVGDITTPWSGVYSASKAALASISQVMAMELQPFNIQVIHVAPGAVKSNIAANVLEGFELAENTLYGAYIPDILRRIKASQAPNTMPNEQFARQVVGKALRRQHPFYTYLSLGGNSVLFAMLKWLPKTWVMRLVWNTYSKK</sequence>
<dbReference type="Gene3D" id="3.40.50.720">
    <property type="entry name" value="NAD(P)-binding Rossmann-like Domain"/>
    <property type="match status" value="1"/>
</dbReference>
<dbReference type="SMART" id="SM00822">
    <property type="entry name" value="PKS_KR"/>
    <property type="match status" value="1"/>
</dbReference>
<gene>
    <name evidence="6" type="ORF">FA15DRAFT_684051</name>
</gene>
<feature type="domain" description="Ketoreductase" evidence="5">
    <location>
        <begin position="4"/>
        <end position="180"/>
    </location>
</feature>
<dbReference type="PROSITE" id="PS00061">
    <property type="entry name" value="ADH_SHORT"/>
    <property type="match status" value="1"/>
</dbReference>
<dbReference type="PRINTS" id="PR00080">
    <property type="entry name" value="SDRFAMILY"/>
</dbReference>
<dbReference type="GO" id="GO:0016491">
    <property type="term" value="F:oxidoreductase activity"/>
    <property type="evidence" value="ECO:0007669"/>
    <property type="project" value="UniProtKB-KW"/>
</dbReference>
<organism evidence="6 7">
    <name type="scientific">Coprinopsis marcescibilis</name>
    <name type="common">Agaric fungus</name>
    <name type="synonym">Psathyrella marcescibilis</name>
    <dbReference type="NCBI Taxonomy" id="230819"/>
    <lineage>
        <taxon>Eukaryota</taxon>
        <taxon>Fungi</taxon>
        <taxon>Dikarya</taxon>
        <taxon>Basidiomycota</taxon>
        <taxon>Agaricomycotina</taxon>
        <taxon>Agaricomycetes</taxon>
        <taxon>Agaricomycetidae</taxon>
        <taxon>Agaricales</taxon>
        <taxon>Agaricineae</taxon>
        <taxon>Psathyrellaceae</taxon>
        <taxon>Coprinopsis</taxon>
    </lineage>
</organism>
<evidence type="ECO:0000256" key="4">
    <source>
        <dbReference type="RuleBase" id="RU000363"/>
    </source>
</evidence>
<evidence type="ECO:0000259" key="5">
    <source>
        <dbReference type="SMART" id="SM00822"/>
    </source>
</evidence>
<name>A0A5C3LDX9_COPMA</name>
<dbReference type="STRING" id="230819.A0A5C3LDX9"/>
<dbReference type="FunFam" id="3.40.50.720:FF:000261">
    <property type="entry name" value="NADPH-dependent 1-acyldihydroxyacetone phosphate reductase"/>
    <property type="match status" value="1"/>
</dbReference>
<dbReference type="Pfam" id="PF00106">
    <property type="entry name" value="adh_short"/>
    <property type="match status" value="1"/>
</dbReference>